<dbReference type="eggNOG" id="COG2135">
    <property type="taxonomic scope" value="Bacteria"/>
</dbReference>
<dbReference type="KEGG" id="bsb:Bresu_1440"/>
<organism evidence="9 10">
    <name type="scientific">Brevundimonas subvibrioides (strain ATCC 15264 / DSM 4735 / LMG 14903 / NBRC 16000 / CB 81)</name>
    <name type="common">Caulobacter subvibrioides</name>
    <dbReference type="NCBI Taxonomy" id="633149"/>
    <lineage>
        <taxon>Bacteria</taxon>
        <taxon>Pseudomonadati</taxon>
        <taxon>Pseudomonadota</taxon>
        <taxon>Alphaproteobacteria</taxon>
        <taxon>Caulobacterales</taxon>
        <taxon>Caulobacteraceae</taxon>
        <taxon>Brevundimonas</taxon>
    </lineage>
</organism>
<evidence type="ECO:0000256" key="3">
    <source>
        <dbReference type="ARBA" id="ARBA00022763"/>
    </source>
</evidence>
<dbReference type="GO" id="GO:0006508">
    <property type="term" value="P:proteolysis"/>
    <property type="evidence" value="ECO:0007669"/>
    <property type="project" value="UniProtKB-KW"/>
</dbReference>
<keyword evidence="4 8" id="KW-0378">Hydrolase</keyword>
<dbReference type="InterPro" id="IPR036590">
    <property type="entry name" value="SRAP-like"/>
</dbReference>
<dbReference type="InParanoid" id="D9QGD6"/>
<evidence type="ECO:0000256" key="4">
    <source>
        <dbReference type="ARBA" id="ARBA00022801"/>
    </source>
</evidence>
<evidence type="ECO:0000256" key="6">
    <source>
        <dbReference type="ARBA" id="ARBA00023125"/>
    </source>
</evidence>
<proteinExistence type="inferred from homology"/>
<dbReference type="Pfam" id="PF02586">
    <property type="entry name" value="SRAP"/>
    <property type="match status" value="1"/>
</dbReference>
<dbReference type="GO" id="GO:0008233">
    <property type="term" value="F:peptidase activity"/>
    <property type="evidence" value="ECO:0007669"/>
    <property type="project" value="UniProtKB-KW"/>
</dbReference>
<dbReference type="OrthoDB" id="9782620at2"/>
<dbReference type="FunCoup" id="D9QGD6">
    <property type="interactions" value="260"/>
</dbReference>
<dbReference type="AlphaFoldDB" id="D9QGD6"/>
<accession>D9QGD6</accession>
<comment type="similarity">
    <text evidence="1 8">Belongs to the SOS response-associated peptidase family.</text>
</comment>
<dbReference type="SUPFAM" id="SSF143081">
    <property type="entry name" value="BB1717-like"/>
    <property type="match status" value="1"/>
</dbReference>
<evidence type="ECO:0000313" key="9">
    <source>
        <dbReference type="EMBL" id="ADL00752.1"/>
    </source>
</evidence>
<dbReference type="PANTHER" id="PTHR13604:SF0">
    <property type="entry name" value="ABASIC SITE PROCESSING PROTEIN HMCES"/>
    <property type="match status" value="1"/>
</dbReference>
<dbReference type="BioCyc" id="BSUB633149:G1GM8-1428-MONOMER"/>
<keyword evidence="5" id="KW-0190">Covalent protein-DNA linkage</keyword>
<dbReference type="Proteomes" id="UP000002696">
    <property type="component" value="Chromosome"/>
</dbReference>
<evidence type="ECO:0000256" key="1">
    <source>
        <dbReference type="ARBA" id="ARBA00008136"/>
    </source>
</evidence>
<evidence type="ECO:0000256" key="5">
    <source>
        <dbReference type="ARBA" id="ARBA00023124"/>
    </source>
</evidence>
<evidence type="ECO:0000256" key="2">
    <source>
        <dbReference type="ARBA" id="ARBA00022670"/>
    </source>
</evidence>
<name>D9QGD6_BRESC</name>
<dbReference type="HOGENOM" id="CLU_092416_0_0_5"/>
<evidence type="ECO:0000256" key="7">
    <source>
        <dbReference type="ARBA" id="ARBA00023239"/>
    </source>
</evidence>
<dbReference type="GO" id="GO:0016829">
    <property type="term" value="F:lyase activity"/>
    <property type="evidence" value="ECO:0007669"/>
    <property type="project" value="UniProtKB-KW"/>
</dbReference>
<keyword evidence="3" id="KW-0227">DNA damage</keyword>
<evidence type="ECO:0000313" key="10">
    <source>
        <dbReference type="Proteomes" id="UP000002696"/>
    </source>
</evidence>
<dbReference type="PANTHER" id="PTHR13604">
    <property type="entry name" value="DC12-RELATED"/>
    <property type="match status" value="1"/>
</dbReference>
<gene>
    <name evidence="9" type="ordered locus">Bresu_1440</name>
</gene>
<sequence length="192" mass="20883">MCNNYAMKVSPATLMDSFADAAIPLIFPEGMPNAEPTESVRPTDPALLIRGDGTGQAALTSVRWGLPPSAPKRPLLINMRSEGRSFTSGRALVPASWFYEYTGTKYPKTKWTIAPLDHDFITFAALCKATSEGPRFSLLTVDAGPDIVGTYDRQPAVVAPDDWAAWLDERVRPPHLGPSRAGTFRVFESAKG</sequence>
<dbReference type="EC" id="3.4.-.-" evidence="8"/>
<reference evidence="10" key="1">
    <citation type="journal article" date="2011" name="J. Bacteriol.">
        <title>Genome sequences of eight morphologically diverse alphaproteobacteria.</title>
        <authorList>
            <consortium name="US DOE Joint Genome Institute"/>
            <person name="Brown P.J."/>
            <person name="Kysela D.T."/>
            <person name="Buechlein A."/>
            <person name="Hemmerich C."/>
            <person name="Brun Y.V."/>
        </authorList>
    </citation>
    <scope>NUCLEOTIDE SEQUENCE [LARGE SCALE GENOMIC DNA]</scope>
    <source>
        <strain evidence="10">ATCC 15264 / DSM 4735 / LMG 14903 / NBRC 16000 / CB 81</strain>
    </source>
</reference>
<dbReference type="GO" id="GO:0003697">
    <property type="term" value="F:single-stranded DNA binding"/>
    <property type="evidence" value="ECO:0007669"/>
    <property type="project" value="InterPro"/>
</dbReference>
<keyword evidence="10" id="KW-1185">Reference proteome</keyword>
<keyword evidence="7" id="KW-0456">Lyase</keyword>
<protein>
    <recommendedName>
        <fullName evidence="8">Abasic site processing protein</fullName>
        <ecNumber evidence="8">3.4.-.-</ecNumber>
    </recommendedName>
</protein>
<dbReference type="EMBL" id="CP002102">
    <property type="protein sequence ID" value="ADL00752.1"/>
    <property type="molecule type" value="Genomic_DNA"/>
</dbReference>
<evidence type="ECO:0000256" key="8">
    <source>
        <dbReference type="RuleBase" id="RU364100"/>
    </source>
</evidence>
<dbReference type="InterPro" id="IPR003738">
    <property type="entry name" value="SRAP"/>
</dbReference>
<dbReference type="Gene3D" id="3.90.1680.10">
    <property type="entry name" value="SOS response associated peptidase-like"/>
    <property type="match status" value="1"/>
</dbReference>
<keyword evidence="2 8" id="KW-0645">Protease</keyword>
<dbReference type="RefSeq" id="WP_013268855.1">
    <property type="nucleotide sequence ID" value="NC_014375.1"/>
</dbReference>
<dbReference type="STRING" id="633149.Bresu_1440"/>
<dbReference type="GO" id="GO:0106300">
    <property type="term" value="P:protein-DNA covalent cross-linking repair"/>
    <property type="evidence" value="ECO:0007669"/>
    <property type="project" value="InterPro"/>
</dbReference>
<keyword evidence="6" id="KW-0238">DNA-binding</keyword>